<dbReference type="RefSeq" id="WP_343904033.1">
    <property type="nucleotide sequence ID" value="NZ_BAAAIS010000002.1"/>
</dbReference>
<dbReference type="PANTHER" id="PTHR48081">
    <property type="entry name" value="AB HYDROLASE SUPERFAMILY PROTEIN C4A8.06C"/>
    <property type="match status" value="1"/>
</dbReference>
<feature type="domain" description="Alpha/beta hydrolase fold-3" evidence="3">
    <location>
        <begin position="98"/>
        <end position="138"/>
    </location>
</feature>
<dbReference type="EMBL" id="JBHUFL010000002">
    <property type="protein sequence ID" value="MFD1834814.1"/>
    <property type="molecule type" value="Genomic_DNA"/>
</dbReference>
<dbReference type="InterPro" id="IPR013094">
    <property type="entry name" value="AB_hydrolase_3"/>
</dbReference>
<evidence type="ECO:0000259" key="3">
    <source>
        <dbReference type="Pfam" id="PF07859"/>
    </source>
</evidence>
<proteinExistence type="predicted"/>
<gene>
    <name evidence="4" type="ORF">ACFSDA_06950</name>
</gene>
<sequence>MNSIESSTEHSIEPGTESAAVVGRDNPGTMARRLAALVEAAARGPLTAEDDAAWDAPYGPAEAWDLHVEDREAPGPHGPVPVRVYTPAAPAAGPRPVLVFCHGGSFQHGDLDMPEGDATARGVAGRADAVVVSVDYRLCDEPSGGNPARVIPGTDPALEVRAPIPCDDVIAAVDWTRAQAEELGVDPARLALGGASAGGNLAAAASLRLAEAGRAPAASLLMYPVTHPLNPEATAEEAEALAGVPDRFRFTPAGMRRMAENYLGGPLEQATAHDFPGLGTAEQLAVLPRTYLEADEFDDLRLGARRYAEQLAEAGVEVELVVRRGVTHGHLNKVGLAEAAESWDRLAAILREI</sequence>
<dbReference type="Pfam" id="PF07859">
    <property type="entry name" value="Abhydrolase_3"/>
    <property type="match status" value="2"/>
</dbReference>
<evidence type="ECO:0000256" key="2">
    <source>
        <dbReference type="SAM" id="MobiDB-lite"/>
    </source>
</evidence>
<dbReference type="InterPro" id="IPR050300">
    <property type="entry name" value="GDXG_lipolytic_enzyme"/>
</dbReference>
<evidence type="ECO:0000256" key="1">
    <source>
        <dbReference type="ARBA" id="ARBA00022801"/>
    </source>
</evidence>
<feature type="region of interest" description="Disordered" evidence="2">
    <location>
        <begin position="1"/>
        <end position="25"/>
    </location>
</feature>
<dbReference type="GO" id="GO:0016787">
    <property type="term" value="F:hydrolase activity"/>
    <property type="evidence" value="ECO:0007669"/>
    <property type="project" value="UniProtKB-KW"/>
</dbReference>
<dbReference type="PANTHER" id="PTHR48081:SF8">
    <property type="entry name" value="ALPHA_BETA HYDROLASE FOLD-3 DOMAIN-CONTAINING PROTEIN-RELATED"/>
    <property type="match status" value="1"/>
</dbReference>
<evidence type="ECO:0000313" key="4">
    <source>
        <dbReference type="EMBL" id="MFD1834814.1"/>
    </source>
</evidence>
<dbReference type="SUPFAM" id="SSF53474">
    <property type="entry name" value="alpha/beta-Hydrolases"/>
    <property type="match status" value="1"/>
</dbReference>
<dbReference type="Gene3D" id="3.40.50.1820">
    <property type="entry name" value="alpha/beta hydrolase"/>
    <property type="match status" value="1"/>
</dbReference>
<dbReference type="Proteomes" id="UP001597280">
    <property type="component" value="Unassembled WGS sequence"/>
</dbReference>
<accession>A0ABW4PWY8</accession>
<reference evidence="5" key="1">
    <citation type="journal article" date="2019" name="Int. J. Syst. Evol. Microbiol.">
        <title>The Global Catalogue of Microorganisms (GCM) 10K type strain sequencing project: providing services to taxonomists for standard genome sequencing and annotation.</title>
        <authorList>
            <consortium name="The Broad Institute Genomics Platform"/>
            <consortium name="The Broad Institute Genome Sequencing Center for Infectious Disease"/>
            <person name="Wu L."/>
            <person name="Ma J."/>
        </authorList>
    </citation>
    <scope>NUCLEOTIDE SEQUENCE [LARGE SCALE GENOMIC DNA]</scope>
    <source>
        <strain evidence="5">JCM 11650</strain>
    </source>
</reference>
<organism evidence="4 5">
    <name type="scientific">Brachybacterium rhamnosum</name>
    <dbReference type="NCBI Taxonomy" id="173361"/>
    <lineage>
        <taxon>Bacteria</taxon>
        <taxon>Bacillati</taxon>
        <taxon>Actinomycetota</taxon>
        <taxon>Actinomycetes</taxon>
        <taxon>Micrococcales</taxon>
        <taxon>Dermabacteraceae</taxon>
        <taxon>Brachybacterium</taxon>
    </lineage>
</organism>
<protein>
    <submittedName>
        <fullName evidence="4">Alpha/beta hydrolase</fullName>
    </submittedName>
</protein>
<comment type="caution">
    <text evidence="4">The sequence shown here is derived from an EMBL/GenBank/DDBJ whole genome shotgun (WGS) entry which is preliminary data.</text>
</comment>
<name>A0ABW4PWY8_9MICO</name>
<dbReference type="InterPro" id="IPR029058">
    <property type="entry name" value="AB_hydrolase_fold"/>
</dbReference>
<keyword evidence="1 4" id="KW-0378">Hydrolase</keyword>
<evidence type="ECO:0000313" key="5">
    <source>
        <dbReference type="Proteomes" id="UP001597280"/>
    </source>
</evidence>
<keyword evidence="5" id="KW-1185">Reference proteome</keyword>
<feature type="domain" description="Alpha/beta hydrolase fold-3" evidence="3">
    <location>
        <begin position="157"/>
        <end position="330"/>
    </location>
</feature>